<dbReference type="Proteomes" id="UP001497512">
    <property type="component" value="Chromosome 10"/>
</dbReference>
<accession>A0ABP0TDY2</accession>
<dbReference type="EMBL" id="OZ019902">
    <property type="protein sequence ID" value="CAK9194178.1"/>
    <property type="molecule type" value="Genomic_DNA"/>
</dbReference>
<dbReference type="InterPro" id="IPR006816">
    <property type="entry name" value="ELMO_dom"/>
</dbReference>
<organism evidence="2 3">
    <name type="scientific">Sphagnum troendelagicum</name>
    <dbReference type="NCBI Taxonomy" id="128251"/>
    <lineage>
        <taxon>Eukaryota</taxon>
        <taxon>Viridiplantae</taxon>
        <taxon>Streptophyta</taxon>
        <taxon>Embryophyta</taxon>
        <taxon>Bryophyta</taxon>
        <taxon>Sphagnophytina</taxon>
        <taxon>Sphagnopsida</taxon>
        <taxon>Sphagnales</taxon>
        <taxon>Sphagnaceae</taxon>
        <taxon>Sphagnum</taxon>
    </lineage>
</organism>
<dbReference type="InterPro" id="IPR050868">
    <property type="entry name" value="ELMO_domain-containing"/>
</dbReference>
<evidence type="ECO:0000313" key="3">
    <source>
        <dbReference type="Proteomes" id="UP001497512"/>
    </source>
</evidence>
<protein>
    <recommendedName>
        <fullName evidence="1">ELMO domain-containing protein</fullName>
    </recommendedName>
</protein>
<gene>
    <name evidence="2" type="ORF">CSSPTR1EN2_LOCUS2396</name>
</gene>
<evidence type="ECO:0000259" key="1">
    <source>
        <dbReference type="PROSITE" id="PS51335"/>
    </source>
</evidence>
<reference evidence="2" key="1">
    <citation type="submission" date="2024-02" db="EMBL/GenBank/DDBJ databases">
        <authorList>
            <consortium name="ELIXIR-Norway"/>
            <consortium name="Elixir Norway"/>
        </authorList>
    </citation>
    <scope>NUCLEOTIDE SEQUENCE</scope>
</reference>
<feature type="domain" description="ELMO" evidence="1">
    <location>
        <begin position="145"/>
        <end position="306"/>
    </location>
</feature>
<name>A0ABP0TDY2_9BRYO</name>
<evidence type="ECO:0000313" key="2">
    <source>
        <dbReference type="EMBL" id="CAK9194178.1"/>
    </source>
</evidence>
<dbReference type="PANTHER" id="PTHR12771:SF56">
    <property type="entry name" value="CED-12"/>
    <property type="match status" value="1"/>
</dbReference>
<dbReference type="PROSITE" id="PS51335">
    <property type="entry name" value="ELMO"/>
    <property type="match status" value="1"/>
</dbReference>
<dbReference type="PANTHER" id="PTHR12771">
    <property type="entry name" value="ENGULFMENT AND CELL MOTILITY"/>
    <property type="match status" value="1"/>
</dbReference>
<keyword evidence="3" id="KW-1185">Reference proteome</keyword>
<proteinExistence type="predicted"/>
<sequence length="328" mass="37427">MNTGGLRRRVHHEDVGGRRNERLEFGAGADGLDEPLLGQDRYETACASYVDDDSDHDWREKKSREEQAWTQNLSRLIALWAQWFTNAVVGGGAWVGSTLFQLLPLRRQANDSQTVEEIYLSPIQAERLEDLQQRLSVPFDGSRAEHQDALRALWHSAFPGRTLPGLVSEQWKEMGWQGTDPSTDFRGGGFISLQNLLFFSQKFPDSFQRLLHKQEGKRATWEYPFAVAGLNISFMLIQMLDLKSAKPTSMSGITFLKILAEDEMAFDMLYCVAFEMLDAHWLAMRASYMEFNAVLKATRMQLEREMMLEDVCCVQDLPAFNLLSPSKT</sequence>
<dbReference type="Pfam" id="PF04727">
    <property type="entry name" value="ELMO_CED12"/>
    <property type="match status" value="1"/>
</dbReference>